<dbReference type="CDD" id="cd04277">
    <property type="entry name" value="ZnMc_serralysin_like"/>
    <property type="match status" value="1"/>
</dbReference>
<proteinExistence type="inferred from homology"/>
<comment type="caution">
    <text evidence="8">The sequence shown here is derived from an EMBL/GenBank/DDBJ whole genome shotgun (WGS) entry which is preliminary data.</text>
</comment>
<dbReference type="GO" id="GO:0008270">
    <property type="term" value="F:zinc ion binding"/>
    <property type="evidence" value="ECO:0007669"/>
    <property type="project" value="InterPro"/>
</dbReference>
<sequence>MPDLHLSNGNDDYTQPSSEKDNGVNIFGEAGDDIIRSYGGNVLGGKGNDTIQFIPTPGQTWRQLIAAYWDGAPGKVVVDLLGGWAQDGWGTRDTLIGVEAVAGGGSEVELYGTNNDNSFWITTAKNTVDGRGGFDVLNLPWFSNTAPSWSDFNIKVSVDGKSAVLSSPKSTSFSATISNVEALSIWDGKVSTQRSLSDFVTVQDLAIGGLVQGNVNRWNAASPVGTAVEVSFSFVAKAPGSGVGANQFRVFTTTEKEVVRKILQDLTSFTGLSFKEVDESSGTVGSMRFGVSQQTVTKGTSNFPGEAGDAAGDVWMDIESMLNLAPGSEGYAALLHEIGHALGLRHPSNVDASDHYVQEILPAYNQTTYTVMSQNFSSDGLFPSTWGNMDISALRYLYGNKALNIGNSTLVLSDAQARSQSSLVDDGGVDTLDASGSKVGVSIDLQPGHLSSFGVTANGIPAVNNLSLAIGTVIENVIGSNGDDYLLGNDADNRITGNYGNDWIDGGNGIDTAVFSSPRSNYFISTAFGKTFVSSRDGSGGFDTLLNIEKLQFSDGTMNLTSKALGADAEVVVDLGNTLNANLPVSSDLDSSNATYQLLKGPTIGVASIKPNGEFTYLAKPGAVADSFSYTLSDGKGNSNVYTVFVQINADVQALNGSAANDQLNGSEVNDLINGMGGDDQLSGAGGNDIVEGGNGIDTAIYRGKLMDYRVKIFGDIYQVYSKTGVDGTDTLSHVEKLQFSDMTVNLMVQSLAATAPTANVQRLMELYVAFFNRVPDADGMAYWIGEMQSGRSINQIADIFYGAGVQFSSLTGFTATMTNTDFINVIYKNVLGRADGADAGGLNYWNAELTSGRASRGSLVSTILDAAHIFKGDSTWGWVANLLDNKITVAKAFSVDWGLGYAIPDDAIKHGMEIAAAVTPTDTSAALNLIGINGADLALF</sequence>
<evidence type="ECO:0000256" key="1">
    <source>
        <dbReference type="ARBA" id="ARBA00001913"/>
    </source>
</evidence>
<keyword evidence="4" id="KW-0964">Secreted</keyword>
<evidence type="ECO:0000259" key="7">
    <source>
        <dbReference type="SMART" id="SM00235"/>
    </source>
</evidence>
<evidence type="ECO:0000313" key="9">
    <source>
        <dbReference type="Proteomes" id="UP000627446"/>
    </source>
</evidence>
<dbReference type="GO" id="GO:0008237">
    <property type="term" value="F:metallopeptidase activity"/>
    <property type="evidence" value="ECO:0007669"/>
    <property type="project" value="InterPro"/>
</dbReference>
<dbReference type="Pfam" id="PF08548">
    <property type="entry name" value="Peptidase_M10_C"/>
    <property type="match status" value="1"/>
</dbReference>
<protein>
    <submittedName>
        <fullName evidence="8">DUF4214 domain-containing protein</fullName>
    </submittedName>
</protein>
<dbReference type="InterPro" id="IPR001343">
    <property type="entry name" value="Hemolysn_Ca-bd"/>
</dbReference>
<evidence type="ECO:0000256" key="3">
    <source>
        <dbReference type="ARBA" id="ARBA00009490"/>
    </source>
</evidence>
<comment type="subcellular location">
    <subcellularLocation>
        <location evidence="2">Secreted</location>
    </subcellularLocation>
</comment>
<dbReference type="Gene3D" id="3.40.390.10">
    <property type="entry name" value="Collagenase (Catalytic Domain)"/>
    <property type="match status" value="1"/>
</dbReference>
<dbReference type="GO" id="GO:0006508">
    <property type="term" value="P:proteolysis"/>
    <property type="evidence" value="ECO:0007669"/>
    <property type="project" value="InterPro"/>
</dbReference>
<dbReference type="AlphaFoldDB" id="A0A923KTB4"/>
<dbReference type="InterPro" id="IPR034033">
    <property type="entry name" value="Serralysin-like"/>
</dbReference>
<dbReference type="InterPro" id="IPR013858">
    <property type="entry name" value="Peptidase_M10B_C"/>
</dbReference>
<reference evidence="8" key="1">
    <citation type="submission" date="2020-08" db="EMBL/GenBank/DDBJ databases">
        <title>Novel species isolated from subtropical streams in China.</title>
        <authorList>
            <person name="Lu H."/>
        </authorList>
    </citation>
    <scope>NUCLEOTIDE SEQUENCE</scope>
    <source>
        <strain evidence="8">LX22W</strain>
    </source>
</reference>
<dbReference type="SUPFAM" id="SSF55486">
    <property type="entry name" value="Metalloproteases ('zincins'), catalytic domain"/>
    <property type="match status" value="1"/>
</dbReference>
<evidence type="ECO:0000256" key="6">
    <source>
        <dbReference type="SAM" id="MobiDB-lite"/>
    </source>
</evidence>
<comment type="similarity">
    <text evidence="3">Belongs to the peptidase M10B family.</text>
</comment>
<gene>
    <name evidence="8" type="ORF">H8K36_08380</name>
</gene>
<dbReference type="Proteomes" id="UP000627446">
    <property type="component" value="Unassembled WGS sequence"/>
</dbReference>
<dbReference type="InterPro" id="IPR006026">
    <property type="entry name" value="Peptidase_Metallo"/>
</dbReference>
<organism evidence="8 9">
    <name type="scientific">Undibacterium nitidum</name>
    <dbReference type="NCBI Taxonomy" id="2762298"/>
    <lineage>
        <taxon>Bacteria</taxon>
        <taxon>Pseudomonadati</taxon>
        <taxon>Pseudomonadota</taxon>
        <taxon>Betaproteobacteria</taxon>
        <taxon>Burkholderiales</taxon>
        <taxon>Oxalobacteraceae</taxon>
        <taxon>Undibacterium</taxon>
    </lineage>
</organism>
<keyword evidence="9" id="KW-1185">Reference proteome</keyword>
<dbReference type="InterPro" id="IPR024079">
    <property type="entry name" value="MetalloPept_cat_dom_sf"/>
</dbReference>
<accession>A0A923KTB4</accession>
<dbReference type="PANTHER" id="PTHR38340:SF1">
    <property type="entry name" value="S-LAYER PROTEIN"/>
    <property type="match status" value="1"/>
</dbReference>
<dbReference type="SMART" id="SM00235">
    <property type="entry name" value="ZnMc"/>
    <property type="match status" value="1"/>
</dbReference>
<dbReference type="Pfam" id="PF00353">
    <property type="entry name" value="HemolysinCabind"/>
    <property type="match status" value="2"/>
</dbReference>
<evidence type="ECO:0000313" key="8">
    <source>
        <dbReference type="EMBL" id="MBC3881384.1"/>
    </source>
</evidence>
<dbReference type="InterPro" id="IPR011049">
    <property type="entry name" value="Serralysin-like_metalloprot_C"/>
</dbReference>
<evidence type="ECO:0000256" key="2">
    <source>
        <dbReference type="ARBA" id="ARBA00004613"/>
    </source>
</evidence>
<dbReference type="SUPFAM" id="SSF51120">
    <property type="entry name" value="beta-Roll"/>
    <property type="match status" value="2"/>
</dbReference>
<dbReference type="InterPro" id="IPR025282">
    <property type="entry name" value="DUF4214"/>
</dbReference>
<dbReference type="EMBL" id="JACOFZ010000002">
    <property type="protein sequence ID" value="MBC3881384.1"/>
    <property type="molecule type" value="Genomic_DNA"/>
</dbReference>
<dbReference type="PANTHER" id="PTHR38340">
    <property type="entry name" value="S-LAYER PROTEIN"/>
    <property type="match status" value="1"/>
</dbReference>
<evidence type="ECO:0000256" key="4">
    <source>
        <dbReference type="ARBA" id="ARBA00022525"/>
    </source>
</evidence>
<comment type="cofactor">
    <cofactor evidence="1">
        <name>Ca(2+)</name>
        <dbReference type="ChEBI" id="CHEBI:29108"/>
    </cofactor>
</comment>
<dbReference type="Pfam" id="PF17963">
    <property type="entry name" value="Big_9"/>
    <property type="match status" value="1"/>
</dbReference>
<dbReference type="Gene3D" id="2.150.10.10">
    <property type="entry name" value="Serralysin-like metalloprotease, C-terminal"/>
    <property type="match status" value="2"/>
</dbReference>
<dbReference type="GO" id="GO:0005615">
    <property type="term" value="C:extracellular space"/>
    <property type="evidence" value="ECO:0007669"/>
    <property type="project" value="InterPro"/>
</dbReference>
<dbReference type="GO" id="GO:0005509">
    <property type="term" value="F:calcium ion binding"/>
    <property type="evidence" value="ECO:0007669"/>
    <property type="project" value="InterPro"/>
</dbReference>
<dbReference type="PRINTS" id="PR00313">
    <property type="entry name" value="CABNDNGRPT"/>
</dbReference>
<feature type="region of interest" description="Disordered" evidence="6">
    <location>
        <begin position="1"/>
        <end position="22"/>
    </location>
</feature>
<feature type="domain" description="Peptidase metallopeptidase" evidence="7">
    <location>
        <begin position="214"/>
        <end position="400"/>
    </location>
</feature>
<name>A0A923KTB4_9BURK</name>
<keyword evidence="5" id="KW-0677">Repeat</keyword>
<dbReference type="Pfam" id="PF13946">
    <property type="entry name" value="DUF4214"/>
    <property type="match status" value="1"/>
</dbReference>
<evidence type="ECO:0000256" key="5">
    <source>
        <dbReference type="ARBA" id="ARBA00022737"/>
    </source>
</evidence>
<feature type="compositionally biased region" description="Polar residues" evidence="6">
    <location>
        <begin position="7"/>
        <end position="17"/>
    </location>
</feature>
<dbReference type="RefSeq" id="WP_186916098.1">
    <property type="nucleotide sequence ID" value="NZ_JACOFZ010000002.1"/>
</dbReference>
<dbReference type="InterPro" id="IPR050557">
    <property type="entry name" value="RTX_toxin/Mannuronan_C5-epim"/>
</dbReference>